<dbReference type="AlphaFoldDB" id="A0A6J4VAS0"/>
<feature type="region of interest" description="Disordered" evidence="2">
    <location>
        <begin position="359"/>
        <end position="396"/>
    </location>
</feature>
<protein>
    <recommendedName>
        <fullName evidence="4">Chromosome partition protein smc</fullName>
    </recommendedName>
</protein>
<name>A0A6J4VAS0_9BACT</name>
<feature type="region of interest" description="Disordered" evidence="2">
    <location>
        <begin position="1"/>
        <end position="20"/>
    </location>
</feature>
<keyword evidence="1" id="KW-0175">Coiled coil</keyword>
<dbReference type="EMBL" id="CADCWG010000282">
    <property type="protein sequence ID" value="CAA9573671.1"/>
    <property type="molecule type" value="Genomic_DNA"/>
</dbReference>
<accession>A0A6J4VAS0</accession>
<evidence type="ECO:0008006" key="4">
    <source>
        <dbReference type="Google" id="ProtNLM"/>
    </source>
</evidence>
<feature type="compositionally biased region" description="Polar residues" evidence="2">
    <location>
        <begin position="1"/>
        <end position="13"/>
    </location>
</feature>
<evidence type="ECO:0000256" key="1">
    <source>
        <dbReference type="SAM" id="Coils"/>
    </source>
</evidence>
<sequence>MNSRPTQPTSSIYRQEDDRRRDEARVVTLQNQVDELRQAMREVLSRQLRGEEQLKLYEGAAAQNRLTLEQIRQEAHQTAQARALDENRTRQQLADLEAHFEDATRPIRSLQAHVTELLEVSRKKTDDTGVHERRYDELGTAIEHLAAQNDRTAVVTHQLRDAIDLLRSESDQLRRDLLRAEDAAKIIDQEARRRIAEVAQVGASFGGRIDELRADLAHLYDLLDETRRGLVHIDPTLEELRAADELIRVDVVRNQAQAIERHEVLVDRAEDVRVHVDARFDDVRQTIETRAERLADRIEALGDEHRELGFRVGSLAGELEGLRQVDAGIRRDVWYLHEQRVRLRFEQIQQELDIVTGQRRDAETSAGDRNPAGTAALDGRSRRRVAAAPDGRDVDL</sequence>
<evidence type="ECO:0000256" key="2">
    <source>
        <dbReference type="SAM" id="MobiDB-lite"/>
    </source>
</evidence>
<feature type="coiled-coil region" evidence="1">
    <location>
        <begin position="156"/>
        <end position="190"/>
    </location>
</feature>
<evidence type="ECO:0000313" key="3">
    <source>
        <dbReference type="EMBL" id="CAA9573671.1"/>
    </source>
</evidence>
<proteinExistence type="predicted"/>
<gene>
    <name evidence="3" type="ORF">AVDCRST_MAG49-3908</name>
</gene>
<organism evidence="3">
    <name type="scientific">uncultured Thermomicrobiales bacterium</name>
    <dbReference type="NCBI Taxonomy" id="1645740"/>
    <lineage>
        <taxon>Bacteria</taxon>
        <taxon>Pseudomonadati</taxon>
        <taxon>Thermomicrobiota</taxon>
        <taxon>Thermomicrobia</taxon>
        <taxon>Thermomicrobiales</taxon>
        <taxon>environmental samples</taxon>
    </lineage>
</organism>
<reference evidence="3" key="1">
    <citation type="submission" date="2020-02" db="EMBL/GenBank/DDBJ databases">
        <authorList>
            <person name="Meier V. D."/>
        </authorList>
    </citation>
    <scope>NUCLEOTIDE SEQUENCE</scope>
    <source>
        <strain evidence="3">AVDCRST_MAG49</strain>
    </source>
</reference>